<evidence type="ECO:0000313" key="3">
    <source>
        <dbReference type="Proteomes" id="UP001595955"/>
    </source>
</evidence>
<organism evidence="2 3">
    <name type="scientific">Georgenia faecalis</name>
    <dbReference type="NCBI Taxonomy" id="2483799"/>
    <lineage>
        <taxon>Bacteria</taxon>
        <taxon>Bacillati</taxon>
        <taxon>Actinomycetota</taxon>
        <taxon>Actinomycetes</taxon>
        <taxon>Micrococcales</taxon>
        <taxon>Bogoriellaceae</taxon>
        <taxon>Georgenia</taxon>
    </lineage>
</organism>
<gene>
    <name evidence="2" type="ORF">ACFO3F_07330</name>
</gene>
<evidence type="ECO:0000259" key="1">
    <source>
        <dbReference type="Pfam" id="PF13468"/>
    </source>
</evidence>
<dbReference type="InterPro" id="IPR029068">
    <property type="entry name" value="Glyas_Bleomycin-R_OHBP_Dase"/>
</dbReference>
<sequence>MTIPATLDHLLWAVPDLEAGVRDLAALTGVTAVPGGAHPGLGTANYLLALERADRPGAPRTAYLEIIGPDPAQALPAEEVNLEVGRVDRPSLHTWAVRPADLAATVGRARAQGVDVGEVRRTGRTTPDGRSLRWAMTARPRLALGGVQPFLIDWLDTPHPAEADLPVLVLRELSAVATDVAATERVLDALGAPLAVVPGAGDGLRAVLDTPRGAVELRTA</sequence>
<feature type="domain" description="Glyoxalase-like" evidence="1">
    <location>
        <begin position="7"/>
        <end position="190"/>
    </location>
</feature>
<evidence type="ECO:0000313" key="2">
    <source>
        <dbReference type="EMBL" id="MFC4555056.1"/>
    </source>
</evidence>
<dbReference type="RefSeq" id="WP_222928693.1">
    <property type="nucleotide sequence ID" value="NZ_CP033325.1"/>
</dbReference>
<name>A0ABV9D8W5_9MICO</name>
<accession>A0ABV9D8W5</accession>
<dbReference type="PANTHER" id="PTHR40265">
    <property type="entry name" value="BLL2707 PROTEIN"/>
    <property type="match status" value="1"/>
</dbReference>
<dbReference type="Pfam" id="PF13468">
    <property type="entry name" value="Glyoxalase_3"/>
    <property type="match status" value="1"/>
</dbReference>
<comment type="caution">
    <text evidence="2">The sequence shown here is derived from an EMBL/GenBank/DDBJ whole genome shotgun (WGS) entry which is preliminary data.</text>
</comment>
<protein>
    <submittedName>
        <fullName evidence="2">VOC family protein</fullName>
    </submittedName>
</protein>
<dbReference type="InterPro" id="IPR025870">
    <property type="entry name" value="Glyoxalase-like_dom"/>
</dbReference>
<dbReference type="SUPFAM" id="SSF54593">
    <property type="entry name" value="Glyoxalase/Bleomycin resistance protein/Dihydroxybiphenyl dioxygenase"/>
    <property type="match status" value="1"/>
</dbReference>
<dbReference type="Gene3D" id="3.10.180.10">
    <property type="entry name" value="2,3-Dihydroxybiphenyl 1,2-Dioxygenase, domain 1"/>
    <property type="match status" value="1"/>
</dbReference>
<dbReference type="PANTHER" id="PTHR40265:SF1">
    <property type="entry name" value="GLYOXALASE-LIKE DOMAIN-CONTAINING PROTEIN"/>
    <property type="match status" value="1"/>
</dbReference>
<proteinExistence type="predicted"/>
<dbReference type="Proteomes" id="UP001595955">
    <property type="component" value="Unassembled WGS sequence"/>
</dbReference>
<reference evidence="3" key="1">
    <citation type="journal article" date="2019" name="Int. J. Syst. Evol. Microbiol.">
        <title>The Global Catalogue of Microorganisms (GCM) 10K type strain sequencing project: providing services to taxonomists for standard genome sequencing and annotation.</title>
        <authorList>
            <consortium name="The Broad Institute Genomics Platform"/>
            <consortium name="The Broad Institute Genome Sequencing Center for Infectious Disease"/>
            <person name="Wu L."/>
            <person name="Ma J."/>
        </authorList>
    </citation>
    <scope>NUCLEOTIDE SEQUENCE [LARGE SCALE GENOMIC DNA]</scope>
    <source>
        <strain evidence="3">JCM 3369</strain>
    </source>
</reference>
<keyword evidence="3" id="KW-1185">Reference proteome</keyword>
<dbReference type="EMBL" id="JBHSGF010000004">
    <property type="protein sequence ID" value="MFC4555056.1"/>
    <property type="molecule type" value="Genomic_DNA"/>
</dbReference>